<dbReference type="AlphaFoldDB" id="A0A1J7J7A1"/>
<accession>A0A1J7J7A1</accession>
<organism evidence="1 2">
    <name type="scientific">Coniochaeta ligniaria NRRL 30616</name>
    <dbReference type="NCBI Taxonomy" id="1408157"/>
    <lineage>
        <taxon>Eukaryota</taxon>
        <taxon>Fungi</taxon>
        <taxon>Dikarya</taxon>
        <taxon>Ascomycota</taxon>
        <taxon>Pezizomycotina</taxon>
        <taxon>Sordariomycetes</taxon>
        <taxon>Sordariomycetidae</taxon>
        <taxon>Coniochaetales</taxon>
        <taxon>Coniochaetaceae</taxon>
        <taxon>Coniochaeta</taxon>
    </lineage>
</organism>
<dbReference type="InParanoid" id="A0A1J7J7A1"/>
<proteinExistence type="predicted"/>
<evidence type="ECO:0000313" key="1">
    <source>
        <dbReference type="EMBL" id="OIW23386.1"/>
    </source>
</evidence>
<keyword evidence="2" id="KW-1185">Reference proteome</keyword>
<name>A0A1J7J7A1_9PEZI</name>
<dbReference type="Proteomes" id="UP000182658">
    <property type="component" value="Unassembled WGS sequence"/>
</dbReference>
<protein>
    <submittedName>
        <fullName evidence="1">Uncharacterized protein</fullName>
    </submittedName>
</protein>
<dbReference type="EMBL" id="KV875107">
    <property type="protein sequence ID" value="OIW23386.1"/>
    <property type="molecule type" value="Genomic_DNA"/>
</dbReference>
<evidence type="ECO:0000313" key="2">
    <source>
        <dbReference type="Proteomes" id="UP000182658"/>
    </source>
</evidence>
<sequence>MTSFPTRIGGNLTHPPLPSFDHEVRPSLAWITPSVIANAVLNTELHVLAIANTPEDAVKLQDSHILVTVQRVDVDNARVPFGLFRPEHMTRTDLTPGHNAIKFAFNDDASEPKIRIEVLGSYRLLLQFGNCVAEDDVITLFVTHGIWTNEFSVGAAAAPAAPGSTAL</sequence>
<gene>
    <name evidence="1" type="ORF">CONLIGDRAFT_637763</name>
</gene>
<reference evidence="1 2" key="1">
    <citation type="submission" date="2016-10" db="EMBL/GenBank/DDBJ databases">
        <title>Draft genome sequence of Coniochaeta ligniaria NRRL30616, a lignocellulolytic fungus for bioabatement of inhibitors in plant biomass hydrolysates.</title>
        <authorList>
            <consortium name="DOE Joint Genome Institute"/>
            <person name="Jimenez D.J."/>
            <person name="Hector R.E."/>
            <person name="Riley R."/>
            <person name="Sun H."/>
            <person name="Grigoriev I.V."/>
            <person name="Van Elsas J.D."/>
            <person name="Nichols N.N."/>
        </authorList>
    </citation>
    <scope>NUCLEOTIDE SEQUENCE [LARGE SCALE GENOMIC DNA]</scope>
    <source>
        <strain evidence="1 2">NRRL 30616</strain>
    </source>
</reference>